<name>A0A118K3X5_CYNCS</name>
<accession>A0A118K3X5</accession>
<proteinExistence type="predicted"/>
<gene>
    <name evidence="1" type="ORF">Ccrd_015002</name>
</gene>
<sequence length="281" mass="31544">MGFKGLLNMKTDGIPAKLGYYVFDLFDPQNMLIKLENGVIPITISKTTWKPGPIECYYSGPLTTLKLLYVDTIQCDSVHIICERPCIASWSMDILRRREAIEIFTGGFGIGNAVKPLVDAQCEDSSRENEESDIKRYLDGIEHIFNRLKTLKSDFDEILKKARTSYPASVEFEGWQKNLIDLVVDDNMDCDASMNMPLAKSGGTKQASTSDSWQGVMEGAQDIVETPTQFFSHVEIIKRVEKAIKVYEKLQMLDFSLGLTQELGEVADAKENDPNRKCCGS</sequence>
<dbReference type="AlphaFoldDB" id="A0A118K3X5"/>
<keyword evidence="2" id="KW-1185">Reference proteome</keyword>
<dbReference type="EMBL" id="LEKV01001773">
    <property type="protein sequence ID" value="KVI06645.1"/>
    <property type="molecule type" value="Genomic_DNA"/>
</dbReference>
<organism evidence="1 2">
    <name type="scientific">Cynara cardunculus var. scolymus</name>
    <name type="common">Globe artichoke</name>
    <name type="synonym">Cynara scolymus</name>
    <dbReference type="NCBI Taxonomy" id="59895"/>
    <lineage>
        <taxon>Eukaryota</taxon>
        <taxon>Viridiplantae</taxon>
        <taxon>Streptophyta</taxon>
        <taxon>Embryophyta</taxon>
        <taxon>Tracheophyta</taxon>
        <taxon>Spermatophyta</taxon>
        <taxon>Magnoliopsida</taxon>
        <taxon>eudicotyledons</taxon>
        <taxon>Gunneridae</taxon>
        <taxon>Pentapetalae</taxon>
        <taxon>asterids</taxon>
        <taxon>campanulids</taxon>
        <taxon>Asterales</taxon>
        <taxon>Asteraceae</taxon>
        <taxon>Carduoideae</taxon>
        <taxon>Cardueae</taxon>
        <taxon>Carduinae</taxon>
        <taxon>Cynara</taxon>
    </lineage>
</organism>
<dbReference type="Gramene" id="KVI06645">
    <property type="protein sequence ID" value="KVI06645"/>
    <property type="gene ID" value="Ccrd_015002"/>
</dbReference>
<evidence type="ECO:0000313" key="1">
    <source>
        <dbReference type="EMBL" id="KVI06645.1"/>
    </source>
</evidence>
<comment type="caution">
    <text evidence="1">The sequence shown here is derived from an EMBL/GenBank/DDBJ whole genome shotgun (WGS) entry which is preliminary data.</text>
</comment>
<reference evidence="1 2" key="1">
    <citation type="journal article" date="2016" name="Sci. Rep.">
        <title>The genome sequence of the outbreeding globe artichoke constructed de novo incorporating a phase-aware low-pass sequencing strategy of F1 progeny.</title>
        <authorList>
            <person name="Scaglione D."/>
            <person name="Reyes-Chin-Wo S."/>
            <person name="Acquadro A."/>
            <person name="Froenicke L."/>
            <person name="Portis E."/>
            <person name="Beitel C."/>
            <person name="Tirone M."/>
            <person name="Mauro R."/>
            <person name="Lo Monaco A."/>
            <person name="Mauromicale G."/>
            <person name="Faccioli P."/>
            <person name="Cattivelli L."/>
            <person name="Rieseberg L."/>
            <person name="Michelmore R."/>
            <person name="Lanteri S."/>
        </authorList>
    </citation>
    <scope>NUCLEOTIDE SEQUENCE [LARGE SCALE GENOMIC DNA]</scope>
    <source>
        <strain evidence="1">2C</strain>
    </source>
</reference>
<evidence type="ECO:0000313" key="2">
    <source>
        <dbReference type="Proteomes" id="UP000243975"/>
    </source>
</evidence>
<dbReference type="Proteomes" id="UP000243975">
    <property type="component" value="Unassembled WGS sequence"/>
</dbReference>
<protein>
    <submittedName>
        <fullName evidence="1">Uncharacterized protein</fullName>
    </submittedName>
</protein>